<protein>
    <submittedName>
        <fullName evidence="2">Uncharacterized protein</fullName>
    </submittedName>
</protein>
<evidence type="ECO:0000313" key="3">
    <source>
        <dbReference type="Proteomes" id="UP000324800"/>
    </source>
</evidence>
<feature type="compositionally biased region" description="Polar residues" evidence="1">
    <location>
        <begin position="80"/>
        <end position="94"/>
    </location>
</feature>
<comment type="caution">
    <text evidence="2">The sequence shown here is derived from an EMBL/GenBank/DDBJ whole genome shotgun (WGS) entry which is preliminary data.</text>
</comment>
<feature type="non-terminal residue" evidence="2">
    <location>
        <position position="94"/>
    </location>
</feature>
<feature type="region of interest" description="Disordered" evidence="1">
    <location>
        <begin position="73"/>
        <end position="94"/>
    </location>
</feature>
<name>A0A5J4TTS4_9EUKA</name>
<accession>A0A5J4TTS4</accession>
<dbReference type="EMBL" id="SNRW01024883">
    <property type="protein sequence ID" value="KAA6361926.1"/>
    <property type="molecule type" value="Genomic_DNA"/>
</dbReference>
<organism evidence="2 3">
    <name type="scientific">Streblomastix strix</name>
    <dbReference type="NCBI Taxonomy" id="222440"/>
    <lineage>
        <taxon>Eukaryota</taxon>
        <taxon>Metamonada</taxon>
        <taxon>Preaxostyla</taxon>
        <taxon>Oxymonadida</taxon>
        <taxon>Streblomastigidae</taxon>
        <taxon>Streblomastix</taxon>
    </lineage>
</organism>
<reference evidence="2 3" key="1">
    <citation type="submission" date="2019-03" db="EMBL/GenBank/DDBJ databases">
        <title>Single cell metagenomics reveals metabolic interactions within the superorganism composed of flagellate Streblomastix strix and complex community of Bacteroidetes bacteria on its surface.</title>
        <authorList>
            <person name="Treitli S.C."/>
            <person name="Kolisko M."/>
            <person name="Husnik F."/>
            <person name="Keeling P."/>
            <person name="Hampl V."/>
        </authorList>
    </citation>
    <scope>NUCLEOTIDE SEQUENCE [LARGE SCALE GENOMIC DNA]</scope>
    <source>
        <strain evidence="2">ST1C</strain>
    </source>
</reference>
<evidence type="ECO:0000313" key="2">
    <source>
        <dbReference type="EMBL" id="KAA6361926.1"/>
    </source>
</evidence>
<dbReference type="AlphaFoldDB" id="A0A5J4TTS4"/>
<sequence length="94" mass="10648">MDNINSEGGNRTKIYNIILMFDLDTEENEYKSVGRVETENATIIEGLVQHEILKQTYDYGIISSADRQIELPKTPDKRSISISNGIRQSEDANV</sequence>
<proteinExistence type="predicted"/>
<gene>
    <name evidence="2" type="ORF">EZS28_042546</name>
</gene>
<dbReference type="Proteomes" id="UP000324800">
    <property type="component" value="Unassembled WGS sequence"/>
</dbReference>
<evidence type="ECO:0000256" key="1">
    <source>
        <dbReference type="SAM" id="MobiDB-lite"/>
    </source>
</evidence>